<gene>
    <name evidence="2" type="ORF">N7458_004373</name>
</gene>
<dbReference type="GeneID" id="81597998"/>
<name>A0AAD6G3D0_9EURO</name>
<dbReference type="Proteomes" id="UP001213681">
    <property type="component" value="Unassembled WGS sequence"/>
</dbReference>
<keyword evidence="1" id="KW-0175">Coiled coil</keyword>
<dbReference type="PANTHER" id="PTHR42070">
    <property type="entry name" value="FILAMENT ASSOCIATED PROTEIN, PUTATIVE (AFU_ORTHOLOGUE AFUA_8G06630)-RELATED"/>
    <property type="match status" value="1"/>
</dbReference>
<evidence type="ECO:0000313" key="3">
    <source>
        <dbReference type="Proteomes" id="UP001213681"/>
    </source>
</evidence>
<reference evidence="2" key="1">
    <citation type="submission" date="2022-12" db="EMBL/GenBank/DDBJ databases">
        <authorList>
            <person name="Petersen C."/>
        </authorList>
    </citation>
    <scope>NUCLEOTIDE SEQUENCE</scope>
    <source>
        <strain evidence="2">IBT 16125</strain>
    </source>
</reference>
<reference evidence="2" key="2">
    <citation type="journal article" date="2023" name="IMA Fungus">
        <title>Comparative genomic study of the Penicillium genus elucidates a diverse pangenome and 15 lateral gene transfer events.</title>
        <authorList>
            <person name="Petersen C."/>
            <person name="Sorensen T."/>
            <person name="Nielsen M.R."/>
            <person name="Sondergaard T.E."/>
            <person name="Sorensen J.L."/>
            <person name="Fitzpatrick D.A."/>
            <person name="Frisvad J.C."/>
            <person name="Nielsen K.L."/>
        </authorList>
    </citation>
    <scope>NUCLEOTIDE SEQUENCE</scope>
    <source>
        <strain evidence="2">IBT 16125</strain>
    </source>
</reference>
<sequence>MSLEMKGQNKLDVLARVRENQRKQRSRKREYVQEMEQQLVALQKETRRTDVQNRIALQKMAAENQQLKSLLLLLGFSAFSAKQHLQWSDKDSTAGRKVAIPVMERPTGANSLPSLKTACSSPSQVMFSVTSEEDDSVKQPPLNDNVQPTSIMPTHESAEQQQTYEISSSCNRMTEPHPLDRTLFNTTPFSVADKLLAQYNARGVDMDELRHRICPGFEETELACCRVSNKMLFQILDEISY</sequence>
<dbReference type="PANTHER" id="PTHR42070:SF1">
    <property type="entry name" value="FILAMENT ASSOCIATED PROTEIN, PUTATIVE (AFU_ORTHOLOGUE AFUA_8G06630)-RELATED"/>
    <property type="match status" value="1"/>
</dbReference>
<protein>
    <recommendedName>
        <fullName evidence="4">BZIP domain-containing protein</fullName>
    </recommendedName>
</protein>
<keyword evidence="3" id="KW-1185">Reference proteome</keyword>
<dbReference type="AlphaFoldDB" id="A0AAD6G3D0"/>
<proteinExistence type="predicted"/>
<accession>A0AAD6G3D0</accession>
<comment type="caution">
    <text evidence="2">The sequence shown here is derived from an EMBL/GenBank/DDBJ whole genome shotgun (WGS) entry which is preliminary data.</text>
</comment>
<evidence type="ECO:0008006" key="4">
    <source>
        <dbReference type="Google" id="ProtNLM"/>
    </source>
</evidence>
<evidence type="ECO:0000313" key="2">
    <source>
        <dbReference type="EMBL" id="KAJ5453417.1"/>
    </source>
</evidence>
<organism evidence="2 3">
    <name type="scientific">Penicillium daleae</name>
    <dbReference type="NCBI Taxonomy" id="63821"/>
    <lineage>
        <taxon>Eukaryota</taxon>
        <taxon>Fungi</taxon>
        <taxon>Dikarya</taxon>
        <taxon>Ascomycota</taxon>
        <taxon>Pezizomycotina</taxon>
        <taxon>Eurotiomycetes</taxon>
        <taxon>Eurotiomycetidae</taxon>
        <taxon>Eurotiales</taxon>
        <taxon>Aspergillaceae</taxon>
        <taxon>Penicillium</taxon>
    </lineage>
</organism>
<feature type="coiled-coil region" evidence="1">
    <location>
        <begin position="18"/>
        <end position="52"/>
    </location>
</feature>
<dbReference type="EMBL" id="JAPVEA010000005">
    <property type="protein sequence ID" value="KAJ5453417.1"/>
    <property type="molecule type" value="Genomic_DNA"/>
</dbReference>
<dbReference type="RefSeq" id="XP_056766373.1">
    <property type="nucleotide sequence ID" value="XM_056907755.1"/>
</dbReference>
<evidence type="ECO:0000256" key="1">
    <source>
        <dbReference type="SAM" id="Coils"/>
    </source>
</evidence>